<dbReference type="AlphaFoldDB" id="A0A316EH48"/>
<organism evidence="1 2">
    <name type="scientific">Arcicella aurantiaca</name>
    <dbReference type="NCBI Taxonomy" id="591202"/>
    <lineage>
        <taxon>Bacteria</taxon>
        <taxon>Pseudomonadati</taxon>
        <taxon>Bacteroidota</taxon>
        <taxon>Cytophagia</taxon>
        <taxon>Cytophagales</taxon>
        <taxon>Flectobacillaceae</taxon>
        <taxon>Arcicella</taxon>
    </lineage>
</organism>
<dbReference type="InterPro" id="IPR014917">
    <property type="entry name" value="DUF1800"/>
</dbReference>
<dbReference type="OrthoDB" id="9772295at2"/>
<proteinExistence type="predicted"/>
<comment type="caution">
    <text evidence="1">The sequence shown here is derived from an EMBL/GenBank/DDBJ whole genome shotgun (WGS) entry which is preliminary data.</text>
</comment>
<dbReference type="Pfam" id="PF08811">
    <property type="entry name" value="DUF1800"/>
    <property type="match status" value="1"/>
</dbReference>
<name>A0A316EH48_9BACT</name>
<gene>
    <name evidence="1" type="ORF">LV89_00592</name>
</gene>
<dbReference type="RefSeq" id="WP_109741364.1">
    <property type="nucleotide sequence ID" value="NZ_QGGO01000002.1"/>
</dbReference>
<protein>
    <submittedName>
        <fullName evidence="1">Uncharacterized protein DUF1800</fullName>
    </submittedName>
</protein>
<keyword evidence="2" id="KW-1185">Reference proteome</keyword>
<accession>A0A316EH48</accession>
<evidence type="ECO:0000313" key="1">
    <source>
        <dbReference type="EMBL" id="PWK29038.1"/>
    </source>
</evidence>
<reference evidence="1 2" key="1">
    <citation type="submission" date="2018-05" db="EMBL/GenBank/DDBJ databases">
        <title>Genomic Encyclopedia of Archaeal and Bacterial Type Strains, Phase II (KMG-II): from individual species to whole genera.</title>
        <authorList>
            <person name="Goeker M."/>
        </authorList>
    </citation>
    <scope>NUCLEOTIDE SEQUENCE [LARGE SCALE GENOMIC DNA]</scope>
    <source>
        <strain evidence="1 2">DSM 22214</strain>
    </source>
</reference>
<sequence>MKIDNQIKVEHLFMRAGFGATPAQVKEFGKKSPDKALKFLLSNSEKAIPLLVVENEDKEVIRKKALKTLLELKGASENEIKEKLKEAREKIAELNYLWINRMASGEGMLREKMTLFWHGHFACRGRRPLTVQIQHNVIRENALGKFGDLLLAVSKDPDMLQFLNNQQNKKNSPNENFAREVMELFTLGRGNYTENDVKEAARAFTGWTSNLQGEFVFRPNQHDNGQKTFQGKTGNFNGEDILKIILQNPQTATFICTKIYRYFVNENADNQLVDKMAKRFHSTDYDIADLMEYVFKSDWFYNPENIGTRIKSPVELLVGLQRNFGIDFQQRQAVLFIQKSLGQVLFYPPNVAGWSGGKNWIDSSTLMTRMKLPEIIFKDSEINFKLKDDGDVNTENLSKKVNRMQAAINWSAFQNEFSEEDVPTIIEKLSSYLLPRPLSLQQKAFIQQKIDGKSGIELLKMASQSITSLPEYQLC</sequence>
<evidence type="ECO:0000313" key="2">
    <source>
        <dbReference type="Proteomes" id="UP000245489"/>
    </source>
</evidence>
<dbReference type="Proteomes" id="UP000245489">
    <property type="component" value="Unassembled WGS sequence"/>
</dbReference>
<dbReference type="EMBL" id="QGGO01000002">
    <property type="protein sequence ID" value="PWK29038.1"/>
    <property type="molecule type" value="Genomic_DNA"/>
</dbReference>